<sequence>MKKPIKTGVFALSLLCGASAAADISDEMVKIGVLSDMSGIFSDLSGEGAVTAARMAVDDFVANEDPAFQVELVTADHQNKTDVAASRAREWYDTQGVDMITDVINSAVALAVSEVTRDKNRMLMVTGSGSTAINNEQCSPNTVFYAWDTYSLANSLGRTLTDQGYKKWYFVTVDYALGKAIEYDATKAVEQAGGEVIGSLRHPMGTPDFASFMLQAQGSGADVIGIANAGADLHNAIRVANEFGISQQQKIVGLSASMTDVHALGLNTTQGMLLVEGFYWNQDEQARTWSRRFQEKTGKMPNMLNAATYSAITQYLSAVKRLGSDDADAVMADLREREFNDLFAKNGHLRPDGQLIHDVYLFQVKTPKESKGDWDYYELVDTIPAERAYQPLSDSRCELVKRAGSRT</sequence>
<comment type="similarity">
    <text evidence="1">Belongs to the leucine-binding protein family.</text>
</comment>
<proteinExistence type="inferred from homology"/>
<dbReference type="AlphaFoldDB" id="A0A9Q3YSC9"/>
<dbReference type="Gene3D" id="3.40.50.2300">
    <property type="match status" value="2"/>
</dbReference>
<evidence type="ECO:0000256" key="2">
    <source>
        <dbReference type="ARBA" id="ARBA00022729"/>
    </source>
</evidence>
<evidence type="ECO:0000256" key="3">
    <source>
        <dbReference type="SAM" id="SignalP"/>
    </source>
</evidence>
<name>A0A9Q3YSC9_9GAMM</name>
<feature type="signal peptide" evidence="3">
    <location>
        <begin position="1"/>
        <end position="21"/>
    </location>
</feature>
<dbReference type="PANTHER" id="PTHR30483:SF6">
    <property type="entry name" value="PERIPLASMIC BINDING PROTEIN OF ABC TRANSPORTER FOR NATURAL AMINO ACIDS"/>
    <property type="match status" value="1"/>
</dbReference>
<organism evidence="5 6">
    <name type="scientific">Alloalcanivorax marinus</name>
    <dbReference type="NCBI Taxonomy" id="1177169"/>
    <lineage>
        <taxon>Bacteria</taxon>
        <taxon>Pseudomonadati</taxon>
        <taxon>Pseudomonadota</taxon>
        <taxon>Gammaproteobacteria</taxon>
        <taxon>Oceanospirillales</taxon>
        <taxon>Alcanivoracaceae</taxon>
        <taxon>Alloalcanivorax</taxon>
    </lineage>
</organism>
<dbReference type="CDD" id="cd06327">
    <property type="entry name" value="PBP1_SBP-like"/>
    <property type="match status" value="1"/>
</dbReference>
<dbReference type="EMBL" id="JAJGNA010000017">
    <property type="protein sequence ID" value="MCC4309498.1"/>
    <property type="molecule type" value="Genomic_DNA"/>
</dbReference>
<feature type="chain" id="PRO_5040475167" evidence="3">
    <location>
        <begin position="22"/>
        <end position="407"/>
    </location>
</feature>
<keyword evidence="2 3" id="KW-0732">Signal</keyword>
<keyword evidence="6" id="KW-1185">Reference proteome</keyword>
<dbReference type="Proteomes" id="UP001108027">
    <property type="component" value="Unassembled WGS sequence"/>
</dbReference>
<dbReference type="PANTHER" id="PTHR30483">
    <property type="entry name" value="LEUCINE-SPECIFIC-BINDING PROTEIN"/>
    <property type="match status" value="1"/>
</dbReference>
<accession>A0A9Q3YSC9</accession>
<feature type="domain" description="Leucine-binding protein" evidence="4">
    <location>
        <begin position="29"/>
        <end position="365"/>
    </location>
</feature>
<evidence type="ECO:0000259" key="4">
    <source>
        <dbReference type="Pfam" id="PF13458"/>
    </source>
</evidence>
<evidence type="ECO:0000256" key="1">
    <source>
        <dbReference type="ARBA" id="ARBA00010062"/>
    </source>
</evidence>
<dbReference type="InterPro" id="IPR028082">
    <property type="entry name" value="Peripla_BP_I"/>
</dbReference>
<dbReference type="RefSeq" id="WP_228234322.1">
    <property type="nucleotide sequence ID" value="NZ_JAJGNA010000017.1"/>
</dbReference>
<comment type="caution">
    <text evidence="5">The sequence shown here is derived from an EMBL/GenBank/DDBJ whole genome shotgun (WGS) entry which is preliminary data.</text>
</comment>
<dbReference type="Pfam" id="PF13458">
    <property type="entry name" value="Peripla_BP_6"/>
    <property type="match status" value="1"/>
</dbReference>
<dbReference type="InterPro" id="IPR051010">
    <property type="entry name" value="BCAA_transport"/>
</dbReference>
<evidence type="ECO:0000313" key="5">
    <source>
        <dbReference type="EMBL" id="MCC4309498.1"/>
    </source>
</evidence>
<reference evidence="5" key="1">
    <citation type="submission" date="2021-10" db="EMBL/GenBank/DDBJ databases">
        <title>The diversity and Nitrogen Metabolism of Culturable Nitrate-Utilizing Bacteria Within the Oxygen Minimum Zone of the Changjiang (Yangtze River)Estuary.</title>
        <authorList>
            <person name="Zhang D."/>
            <person name="Zheng J."/>
            <person name="Liu S."/>
            <person name="He W."/>
        </authorList>
    </citation>
    <scope>NUCLEOTIDE SEQUENCE</scope>
    <source>
        <strain evidence="5">FXH-223</strain>
    </source>
</reference>
<evidence type="ECO:0000313" key="6">
    <source>
        <dbReference type="Proteomes" id="UP001108027"/>
    </source>
</evidence>
<gene>
    <name evidence="5" type="ORF">LL252_13060</name>
</gene>
<dbReference type="InterPro" id="IPR028081">
    <property type="entry name" value="Leu-bd"/>
</dbReference>
<protein>
    <submittedName>
        <fullName evidence="5">ABC transporter substrate-binding protein</fullName>
    </submittedName>
</protein>
<dbReference type="SUPFAM" id="SSF53822">
    <property type="entry name" value="Periplasmic binding protein-like I"/>
    <property type="match status" value="1"/>
</dbReference>